<evidence type="ECO:0000313" key="2">
    <source>
        <dbReference type="Proteomes" id="UP000266673"/>
    </source>
</evidence>
<reference evidence="1 2" key="1">
    <citation type="submission" date="2018-06" db="EMBL/GenBank/DDBJ databases">
        <title>Comparative genomics reveals the genomic features of Rhizophagus irregularis, R. cerebriforme, R. diaphanum and Gigaspora rosea, and their symbiotic lifestyle signature.</title>
        <authorList>
            <person name="Morin E."/>
            <person name="San Clemente H."/>
            <person name="Chen E.C.H."/>
            <person name="De La Providencia I."/>
            <person name="Hainaut M."/>
            <person name="Kuo A."/>
            <person name="Kohler A."/>
            <person name="Murat C."/>
            <person name="Tang N."/>
            <person name="Roy S."/>
            <person name="Loubradou J."/>
            <person name="Henrissat B."/>
            <person name="Grigoriev I.V."/>
            <person name="Corradi N."/>
            <person name="Roux C."/>
            <person name="Martin F.M."/>
        </authorList>
    </citation>
    <scope>NUCLEOTIDE SEQUENCE [LARGE SCALE GENOMIC DNA]</scope>
    <source>
        <strain evidence="1 2">DAOM 194757</strain>
    </source>
</reference>
<evidence type="ECO:0000313" key="1">
    <source>
        <dbReference type="EMBL" id="RIB21267.1"/>
    </source>
</evidence>
<proteinExistence type="predicted"/>
<comment type="caution">
    <text evidence="1">The sequence shown here is derived from an EMBL/GenBank/DDBJ whole genome shotgun (WGS) entry which is preliminary data.</text>
</comment>
<name>A0A397VIU7_9GLOM</name>
<sequence>MINNNPLNSIELDFKSEMTIPLDYTDSYTILYPQKMITMIHPIIITFLYAQMIVTQLYNSVDKDESDNDGIYDELHLELVVGISFSRWDFFKAWINRFALQEGFDYKIRTSEADDNSIIRMAIYMCTKAGQIGHYAKTCKEIE</sequence>
<protein>
    <submittedName>
        <fullName evidence="1">Uncharacterized protein</fullName>
    </submittedName>
</protein>
<dbReference type="OrthoDB" id="2445204at2759"/>
<gene>
    <name evidence="1" type="ORF">C2G38_2177078</name>
</gene>
<keyword evidence="2" id="KW-1185">Reference proteome</keyword>
<organism evidence="1 2">
    <name type="scientific">Gigaspora rosea</name>
    <dbReference type="NCBI Taxonomy" id="44941"/>
    <lineage>
        <taxon>Eukaryota</taxon>
        <taxon>Fungi</taxon>
        <taxon>Fungi incertae sedis</taxon>
        <taxon>Mucoromycota</taxon>
        <taxon>Glomeromycotina</taxon>
        <taxon>Glomeromycetes</taxon>
        <taxon>Diversisporales</taxon>
        <taxon>Gigasporaceae</taxon>
        <taxon>Gigaspora</taxon>
    </lineage>
</organism>
<dbReference type="Proteomes" id="UP000266673">
    <property type="component" value="Unassembled WGS sequence"/>
</dbReference>
<dbReference type="EMBL" id="QKWP01000370">
    <property type="protein sequence ID" value="RIB21267.1"/>
    <property type="molecule type" value="Genomic_DNA"/>
</dbReference>
<dbReference type="AlphaFoldDB" id="A0A397VIU7"/>
<accession>A0A397VIU7</accession>